<evidence type="ECO:0000259" key="7">
    <source>
        <dbReference type="PROSITE" id="PS50109"/>
    </source>
</evidence>
<keyword evidence="3" id="KW-0597">Phosphoprotein</keyword>
<evidence type="ECO:0000313" key="9">
    <source>
        <dbReference type="EMBL" id="MFC7204447.1"/>
    </source>
</evidence>
<evidence type="ECO:0000256" key="3">
    <source>
        <dbReference type="ARBA" id="ARBA00022553"/>
    </source>
</evidence>
<dbReference type="GO" id="GO:0004673">
    <property type="term" value="F:protein histidine kinase activity"/>
    <property type="evidence" value="ECO:0007669"/>
    <property type="project" value="UniProtKB-EC"/>
</dbReference>
<dbReference type="InterPro" id="IPR004358">
    <property type="entry name" value="Sig_transdc_His_kin-like_C"/>
</dbReference>
<name>A0ABD5ZHC8_9EURY</name>
<protein>
    <recommendedName>
        <fullName evidence="2">histidine kinase</fullName>
        <ecNumber evidence="2">2.7.13.3</ecNumber>
    </recommendedName>
</protein>
<dbReference type="CDD" id="cd00075">
    <property type="entry name" value="HATPase"/>
    <property type="match status" value="1"/>
</dbReference>
<accession>A0ABD5ZHC8</accession>
<organism evidence="9 10">
    <name type="scientific">Haloferax namakaokahaiae</name>
    <dbReference type="NCBI Taxonomy" id="1748331"/>
    <lineage>
        <taxon>Archaea</taxon>
        <taxon>Methanobacteriati</taxon>
        <taxon>Methanobacteriota</taxon>
        <taxon>Stenosarchaea group</taxon>
        <taxon>Halobacteria</taxon>
        <taxon>Halobacteriales</taxon>
        <taxon>Haloferacaceae</taxon>
        <taxon>Haloferax</taxon>
    </lineage>
</organism>
<keyword evidence="6" id="KW-0902">Two-component regulatory system</keyword>
<dbReference type="Gene3D" id="3.30.565.10">
    <property type="entry name" value="Histidine kinase-like ATPase, C-terminal domain"/>
    <property type="match status" value="1"/>
</dbReference>
<comment type="caution">
    <text evidence="9">The sequence shown here is derived from an EMBL/GenBank/DDBJ whole genome shotgun (WGS) entry which is preliminary data.</text>
</comment>
<dbReference type="InterPro" id="IPR005467">
    <property type="entry name" value="His_kinase_dom"/>
</dbReference>
<dbReference type="CDD" id="cd00082">
    <property type="entry name" value="HisKA"/>
    <property type="match status" value="1"/>
</dbReference>
<comment type="catalytic activity">
    <reaction evidence="1">
        <text>ATP + protein L-histidine = ADP + protein N-phospho-L-histidine.</text>
        <dbReference type="EC" id="2.7.13.3"/>
    </reaction>
</comment>
<evidence type="ECO:0000256" key="5">
    <source>
        <dbReference type="ARBA" id="ARBA00022777"/>
    </source>
</evidence>
<dbReference type="SMART" id="SM00387">
    <property type="entry name" value="HATPase_c"/>
    <property type="match status" value="1"/>
</dbReference>
<keyword evidence="4 9" id="KW-0808">Transferase</keyword>
<dbReference type="InterPro" id="IPR000700">
    <property type="entry name" value="PAS-assoc_C"/>
</dbReference>
<dbReference type="PANTHER" id="PTHR43711">
    <property type="entry name" value="TWO-COMPONENT HISTIDINE KINASE"/>
    <property type="match status" value="1"/>
</dbReference>
<dbReference type="InterPro" id="IPR003594">
    <property type="entry name" value="HATPase_dom"/>
</dbReference>
<dbReference type="Pfam" id="PF02518">
    <property type="entry name" value="HATPase_c"/>
    <property type="match status" value="1"/>
</dbReference>
<dbReference type="Gene3D" id="1.10.287.130">
    <property type="match status" value="1"/>
</dbReference>
<keyword evidence="5 9" id="KW-0418">Kinase</keyword>
<dbReference type="RefSeq" id="WP_390224156.1">
    <property type="nucleotide sequence ID" value="NZ_JBHTAA010000005.1"/>
</dbReference>
<evidence type="ECO:0000256" key="4">
    <source>
        <dbReference type="ARBA" id="ARBA00022679"/>
    </source>
</evidence>
<dbReference type="InterPro" id="IPR036097">
    <property type="entry name" value="HisK_dim/P_sf"/>
</dbReference>
<evidence type="ECO:0000313" key="10">
    <source>
        <dbReference type="Proteomes" id="UP001596481"/>
    </source>
</evidence>
<dbReference type="InterPro" id="IPR036890">
    <property type="entry name" value="HATPase_C_sf"/>
</dbReference>
<dbReference type="PRINTS" id="PR00344">
    <property type="entry name" value="BCTRLSENSOR"/>
</dbReference>
<evidence type="ECO:0000256" key="1">
    <source>
        <dbReference type="ARBA" id="ARBA00000085"/>
    </source>
</evidence>
<dbReference type="SUPFAM" id="SSF55874">
    <property type="entry name" value="ATPase domain of HSP90 chaperone/DNA topoisomerase II/histidine kinase"/>
    <property type="match status" value="1"/>
</dbReference>
<dbReference type="InterPro" id="IPR050736">
    <property type="entry name" value="Sensor_HK_Regulatory"/>
</dbReference>
<dbReference type="PROSITE" id="PS50109">
    <property type="entry name" value="HIS_KIN"/>
    <property type="match status" value="1"/>
</dbReference>
<dbReference type="InterPro" id="IPR013655">
    <property type="entry name" value="PAS_fold_3"/>
</dbReference>
<dbReference type="GO" id="GO:0000160">
    <property type="term" value="P:phosphorelay signal transduction system"/>
    <property type="evidence" value="ECO:0007669"/>
    <property type="project" value="UniProtKB-KW"/>
</dbReference>
<dbReference type="InterPro" id="IPR000014">
    <property type="entry name" value="PAS"/>
</dbReference>
<dbReference type="SMART" id="SM00388">
    <property type="entry name" value="HisKA"/>
    <property type="match status" value="1"/>
</dbReference>
<dbReference type="NCBIfam" id="TIGR00229">
    <property type="entry name" value="sensory_box"/>
    <property type="match status" value="1"/>
</dbReference>
<reference evidence="9 10" key="1">
    <citation type="journal article" date="2019" name="Int. J. Syst. Evol. Microbiol.">
        <title>The Global Catalogue of Microorganisms (GCM) 10K type strain sequencing project: providing services to taxonomists for standard genome sequencing and annotation.</title>
        <authorList>
            <consortium name="The Broad Institute Genomics Platform"/>
            <consortium name="The Broad Institute Genome Sequencing Center for Infectious Disease"/>
            <person name="Wu L."/>
            <person name="Ma J."/>
        </authorList>
    </citation>
    <scope>NUCLEOTIDE SEQUENCE [LARGE SCALE GENOMIC DNA]</scope>
    <source>
        <strain evidence="9 10">DSM 29988</strain>
    </source>
</reference>
<dbReference type="PANTHER" id="PTHR43711:SF1">
    <property type="entry name" value="HISTIDINE KINASE 1"/>
    <property type="match status" value="1"/>
</dbReference>
<dbReference type="Pfam" id="PF08447">
    <property type="entry name" value="PAS_3"/>
    <property type="match status" value="1"/>
</dbReference>
<dbReference type="Proteomes" id="UP001596481">
    <property type="component" value="Unassembled WGS sequence"/>
</dbReference>
<gene>
    <name evidence="9" type="ORF">ACFQJC_13045</name>
</gene>
<dbReference type="InterPro" id="IPR003661">
    <property type="entry name" value="HisK_dim/P_dom"/>
</dbReference>
<dbReference type="SUPFAM" id="SSF47384">
    <property type="entry name" value="Homodimeric domain of signal transducing histidine kinase"/>
    <property type="match status" value="1"/>
</dbReference>
<dbReference type="PROSITE" id="PS50113">
    <property type="entry name" value="PAC"/>
    <property type="match status" value="1"/>
</dbReference>
<dbReference type="Pfam" id="PF00512">
    <property type="entry name" value="HisKA"/>
    <property type="match status" value="1"/>
</dbReference>
<feature type="domain" description="PAC" evidence="8">
    <location>
        <begin position="85"/>
        <end position="138"/>
    </location>
</feature>
<dbReference type="AlphaFoldDB" id="A0ABD5ZHC8"/>
<dbReference type="InterPro" id="IPR035965">
    <property type="entry name" value="PAS-like_dom_sf"/>
</dbReference>
<evidence type="ECO:0000256" key="6">
    <source>
        <dbReference type="ARBA" id="ARBA00023012"/>
    </source>
</evidence>
<proteinExistence type="predicted"/>
<dbReference type="EMBL" id="JBHTAA010000005">
    <property type="protein sequence ID" value="MFC7204447.1"/>
    <property type="molecule type" value="Genomic_DNA"/>
</dbReference>
<dbReference type="EC" id="2.7.13.3" evidence="2"/>
<sequence>MVWDQSETESERLFSNFAQRDPDVFFMFSPDWSELKYVDDIYEKIWGRPVSSLQSNPTSFLEGVHPADRNGVKERMEKLSRGEHTEQEFRVIPENNSAELRYVWVEGRPVYEGDELLAIAGFVRDITERKQRTKELERTNERLKVFTNFLSHDLQNQLNIANGWLQIEQQERESKNLNTVSDALSRMAELTDDVLALARLDYGSLDREPLSLAAIASDCWQPMATDGAELVVTGDVTIHVDRGLFRNVFENLFRNAIEHTEGRLTVRVGPIADGAGVYVEDDGCGIPADKRDAVFKLGYSTDGTGLGLALVREVIDAHGGEITATEGERGGARFEMTSLELS</sequence>
<evidence type="ECO:0000259" key="8">
    <source>
        <dbReference type="PROSITE" id="PS50113"/>
    </source>
</evidence>
<dbReference type="Gene3D" id="3.30.450.20">
    <property type="entry name" value="PAS domain"/>
    <property type="match status" value="1"/>
</dbReference>
<evidence type="ECO:0000256" key="2">
    <source>
        <dbReference type="ARBA" id="ARBA00012438"/>
    </source>
</evidence>
<dbReference type="SUPFAM" id="SSF55785">
    <property type="entry name" value="PYP-like sensor domain (PAS domain)"/>
    <property type="match status" value="1"/>
</dbReference>
<feature type="domain" description="Histidine kinase" evidence="7">
    <location>
        <begin position="149"/>
        <end position="337"/>
    </location>
</feature>
<keyword evidence="10" id="KW-1185">Reference proteome</keyword>